<accession>A0AAU7UER5</accession>
<feature type="transmembrane region" description="Helical" evidence="5">
    <location>
        <begin position="403"/>
        <end position="435"/>
    </location>
</feature>
<gene>
    <name evidence="7" type="ORF">ABOD76_12580</name>
</gene>
<feature type="transmembrane region" description="Helical" evidence="5">
    <location>
        <begin position="175"/>
        <end position="191"/>
    </location>
</feature>
<keyword evidence="2 5" id="KW-0812">Transmembrane</keyword>
<dbReference type="GO" id="GO:0016020">
    <property type="term" value="C:membrane"/>
    <property type="evidence" value="ECO:0007669"/>
    <property type="project" value="UniProtKB-SubCell"/>
</dbReference>
<sequence>MIAIRILTVALPFVLSFFLLPTSTKDVVSTLYTPHTVIVIAFALIISVMSFIYEGRNSSLVDLLIKFRPSPIILLALAYTTWILICSYLSPMPGYAFLGSPFFEFGSIAIISCLFIVRIYAKYANVQAMMRMLALITIIMAMITVLEAIGFRPLASLVGSEKTAYPAALIGHRPHLGGWFAALALAPIFFYRKRVPDGWFWSWLTAGLIGLALTTTSTALIGALVGLLMWVGNGIRSRKVLPLLVLLVFLGSIKVLPVVSQTIGHQMGHGTTQFKNLASASTVETRLLLWRSATTATLERPLIGWGDETFAYQVFEHLKPSDAKTLFREELGLNHEYNVIYKGFTYYITNPKADYRRTGSLMYVRAHNIVFDELYSHGALGFLLFISLLITVLWWVMQRGKGNAFFFLIATLPFCIFMLAWFYIPTVAPIFFILIGTMLADLKSSSRFT</sequence>
<keyword evidence="4 5" id="KW-0472">Membrane</keyword>
<dbReference type="EMBL" id="CP158299">
    <property type="protein sequence ID" value="XBV87098.1"/>
    <property type="molecule type" value="Genomic_DNA"/>
</dbReference>
<dbReference type="Pfam" id="PF04932">
    <property type="entry name" value="Wzy_C"/>
    <property type="match status" value="1"/>
</dbReference>
<dbReference type="PANTHER" id="PTHR37422">
    <property type="entry name" value="TEICHURONIC ACID BIOSYNTHESIS PROTEIN TUAE"/>
    <property type="match status" value="1"/>
</dbReference>
<evidence type="ECO:0000313" key="7">
    <source>
        <dbReference type="EMBL" id="XBV87098.1"/>
    </source>
</evidence>
<organism evidence="7">
    <name type="scientific">Deinococcus sonorensis KR-87</name>
    <dbReference type="NCBI Taxonomy" id="694439"/>
    <lineage>
        <taxon>Bacteria</taxon>
        <taxon>Thermotogati</taxon>
        <taxon>Deinococcota</taxon>
        <taxon>Deinococci</taxon>
        <taxon>Deinococcales</taxon>
        <taxon>Deinococcaceae</taxon>
        <taxon>Deinococcus</taxon>
    </lineage>
</organism>
<dbReference type="AlphaFoldDB" id="A0AAU7UER5"/>
<name>A0AAU7UER5_9DEIO</name>
<evidence type="ECO:0000256" key="3">
    <source>
        <dbReference type="ARBA" id="ARBA00022989"/>
    </source>
</evidence>
<feature type="transmembrane region" description="Helical" evidence="5">
    <location>
        <begin position="240"/>
        <end position="259"/>
    </location>
</feature>
<dbReference type="PANTHER" id="PTHR37422:SF13">
    <property type="entry name" value="LIPOPOLYSACCHARIDE BIOSYNTHESIS PROTEIN PA4999-RELATED"/>
    <property type="match status" value="1"/>
</dbReference>
<comment type="subcellular location">
    <subcellularLocation>
        <location evidence="1">Membrane</location>
        <topology evidence="1">Multi-pass membrane protein</topology>
    </subcellularLocation>
</comment>
<evidence type="ECO:0000256" key="2">
    <source>
        <dbReference type="ARBA" id="ARBA00022692"/>
    </source>
</evidence>
<dbReference type="KEGG" id="dsc:ABOD76_12580"/>
<feature type="transmembrane region" description="Helical" evidence="5">
    <location>
        <begin position="102"/>
        <end position="121"/>
    </location>
</feature>
<feature type="transmembrane region" description="Helical" evidence="5">
    <location>
        <begin position="72"/>
        <end position="90"/>
    </location>
</feature>
<evidence type="ECO:0000259" key="6">
    <source>
        <dbReference type="Pfam" id="PF04932"/>
    </source>
</evidence>
<evidence type="ECO:0000256" key="4">
    <source>
        <dbReference type="ARBA" id="ARBA00023136"/>
    </source>
</evidence>
<dbReference type="GO" id="GO:0016874">
    <property type="term" value="F:ligase activity"/>
    <property type="evidence" value="ECO:0007669"/>
    <property type="project" value="UniProtKB-KW"/>
</dbReference>
<feature type="domain" description="O-antigen ligase-related" evidence="6">
    <location>
        <begin position="207"/>
        <end position="386"/>
    </location>
</feature>
<feature type="transmembrane region" description="Helical" evidence="5">
    <location>
        <begin position="133"/>
        <end position="155"/>
    </location>
</feature>
<dbReference type="InterPro" id="IPR051533">
    <property type="entry name" value="WaaL-like"/>
</dbReference>
<dbReference type="InterPro" id="IPR007016">
    <property type="entry name" value="O-antigen_ligase-rel_domated"/>
</dbReference>
<protein>
    <submittedName>
        <fullName evidence="7">O-antigen ligase family protein</fullName>
    </submittedName>
</protein>
<feature type="transmembrane region" description="Helical" evidence="5">
    <location>
        <begin position="34"/>
        <end position="52"/>
    </location>
</feature>
<keyword evidence="7" id="KW-0436">Ligase</keyword>
<reference evidence="7" key="1">
    <citation type="submission" date="2024-06" db="EMBL/GenBank/DDBJ databases">
        <title>Draft Genome Sequence of Deinococcus sonorensis Type Strain KR-87, a Biofilm Producing Representative of the Genus Deinococcus.</title>
        <authorList>
            <person name="Boren L.S."/>
            <person name="Grosso R.A."/>
            <person name="Hugenberg-Cox A.N."/>
            <person name="Hill J.T.E."/>
            <person name="Albert C.M."/>
            <person name="Tuohy J.M."/>
        </authorList>
    </citation>
    <scope>NUCLEOTIDE SEQUENCE</scope>
    <source>
        <strain evidence="7">KR-87</strain>
    </source>
</reference>
<keyword evidence="3 5" id="KW-1133">Transmembrane helix</keyword>
<dbReference type="RefSeq" id="WP_350245212.1">
    <property type="nucleotide sequence ID" value="NZ_CP158299.1"/>
</dbReference>
<feature type="transmembrane region" description="Helical" evidence="5">
    <location>
        <begin position="203"/>
        <end position="228"/>
    </location>
</feature>
<evidence type="ECO:0000256" key="1">
    <source>
        <dbReference type="ARBA" id="ARBA00004141"/>
    </source>
</evidence>
<proteinExistence type="predicted"/>
<evidence type="ECO:0000256" key="5">
    <source>
        <dbReference type="SAM" id="Phobius"/>
    </source>
</evidence>
<feature type="transmembrane region" description="Helical" evidence="5">
    <location>
        <begin position="374"/>
        <end position="397"/>
    </location>
</feature>